<reference evidence="1" key="1">
    <citation type="submission" date="2023-04" db="EMBL/GenBank/DDBJ databases">
        <title>Draft Genome sequencing of Naganishia species isolated from polar environments using Oxford Nanopore Technology.</title>
        <authorList>
            <person name="Leo P."/>
            <person name="Venkateswaran K."/>
        </authorList>
    </citation>
    <scope>NUCLEOTIDE SEQUENCE</scope>
    <source>
        <strain evidence="1">MNA-CCFEE 5262</strain>
    </source>
</reference>
<evidence type="ECO:0000313" key="1">
    <source>
        <dbReference type="EMBL" id="KAJ9105221.1"/>
    </source>
</evidence>
<comment type="caution">
    <text evidence="1">The sequence shown here is derived from an EMBL/GenBank/DDBJ whole genome shotgun (WGS) entry which is preliminary data.</text>
</comment>
<sequence length="624" mass="68719">MVKVPVPPLERPPLPTKISADLPKRAGREALNVNRGIHRPSYRRPQVPEDAERGVIGGGYAWRPRKHDKEAERRASGSDEEETQIGEVWDNVQGKPEEGVEEDGKYDFPATYTTRKTGDDGKELILLSFVEGDPEDPHNWSRRRKWYTTGLLCTMTLFIGLATTAYSSSIGSMTKQLGVSNVVGQTGLLTFNGVCAIAPLIIGPVTEVVGRRYIYIVSHLGFTLTFLLLAIKVSYQAVSGILEALLRHPAQNNMAQVIIGRGILGLFGSVGTILVSNQARTTELQADGFGQVGGTFGDIWKPIDRTIPTALFSYVAILGTVGAPIYAGFVDERLGPWWQEWIQMIQNGVLVVIIALTLKETRGDTKLHSRAKMIRQVTGDERYTAEIDLEAENFGDLLVQSSVKAVHLLATEPVLFAFGLWIAFAWFTTFTFLSVIAITFEEKKGWSHGIGGLPYIALCIGVPLAFGLNFLGDRYYKKKYKESGGKNIPEARLYIAMCLGWTLPGGLFIYSFTQYAYLHWIGPMFGLVLIGCGIFAVFNSVYDYTSDAYGADSSSAIAAQGLQRNMLAGVSPLFATAFFHNLGSQWAGLLMALIATLLTPIPFVLKHWGPQLRRRSKVASQYTD</sequence>
<dbReference type="EMBL" id="JASBWS010000049">
    <property type="protein sequence ID" value="KAJ9105221.1"/>
    <property type="molecule type" value="Genomic_DNA"/>
</dbReference>
<protein>
    <submittedName>
        <fullName evidence="1">Uncharacterized protein</fullName>
    </submittedName>
</protein>
<name>A0ACC2W2Y1_9TREE</name>
<gene>
    <name evidence="1" type="ORF">QFC20_004356</name>
</gene>
<accession>A0ACC2W2Y1</accession>
<evidence type="ECO:0000313" key="2">
    <source>
        <dbReference type="Proteomes" id="UP001230649"/>
    </source>
</evidence>
<keyword evidence="2" id="KW-1185">Reference proteome</keyword>
<organism evidence="1 2">
    <name type="scientific">Naganishia adeliensis</name>
    <dbReference type="NCBI Taxonomy" id="92952"/>
    <lineage>
        <taxon>Eukaryota</taxon>
        <taxon>Fungi</taxon>
        <taxon>Dikarya</taxon>
        <taxon>Basidiomycota</taxon>
        <taxon>Agaricomycotina</taxon>
        <taxon>Tremellomycetes</taxon>
        <taxon>Filobasidiales</taxon>
        <taxon>Filobasidiaceae</taxon>
        <taxon>Naganishia</taxon>
    </lineage>
</organism>
<dbReference type="Proteomes" id="UP001230649">
    <property type="component" value="Unassembled WGS sequence"/>
</dbReference>
<proteinExistence type="predicted"/>